<dbReference type="GO" id="GO:0005737">
    <property type="term" value="C:cytoplasm"/>
    <property type="evidence" value="ECO:0007669"/>
    <property type="project" value="TreeGrafter"/>
</dbReference>
<comment type="similarity">
    <text evidence="2">Belongs to the CD36 family.</text>
</comment>
<keyword evidence="5 7" id="KW-0472">Membrane</keyword>
<evidence type="ECO:0000256" key="3">
    <source>
        <dbReference type="ARBA" id="ARBA00022692"/>
    </source>
</evidence>
<dbReference type="GO" id="GO:0005044">
    <property type="term" value="F:scavenger receptor activity"/>
    <property type="evidence" value="ECO:0007669"/>
    <property type="project" value="TreeGrafter"/>
</dbReference>
<protein>
    <recommendedName>
        <fullName evidence="10">CD36 family protein</fullName>
    </recommendedName>
</protein>
<evidence type="ECO:0000313" key="8">
    <source>
        <dbReference type="EMBL" id="CAG9331841.1"/>
    </source>
</evidence>
<name>A0AAU9K363_9CILI</name>
<keyword evidence="3 7" id="KW-0812">Transmembrane</keyword>
<organism evidence="8 9">
    <name type="scientific">Blepharisma stoltei</name>
    <dbReference type="NCBI Taxonomy" id="1481888"/>
    <lineage>
        <taxon>Eukaryota</taxon>
        <taxon>Sar</taxon>
        <taxon>Alveolata</taxon>
        <taxon>Ciliophora</taxon>
        <taxon>Postciliodesmatophora</taxon>
        <taxon>Heterotrichea</taxon>
        <taxon>Heterotrichida</taxon>
        <taxon>Blepharismidae</taxon>
        <taxon>Blepharisma</taxon>
    </lineage>
</organism>
<comment type="subcellular location">
    <subcellularLocation>
        <location evidence="1">Membrane</location>
    </subcellularLocation>
</comment>
<dbReference type="InterPro" id="IPR002159">
    <property type="entry name" value="CD36_fam"/>
</dbReference>
<dbReference type="EMBL" id="CAJZBQ010000053">
    <property type="protein sequence ID" value="CAG9331841.1"/>
    <property type="molecule type" value="Genomic_DNA"/>
</dbReference>
<accession>A0AAU9K363</accession>
<feature type="transmembrane region" description="Helical" evidence="7">
    <location>
        <begin position="12"/>
        <end position="32"/>
    </location>
</feature>
<evidence type="ECO:0000313" key="9">
    <source>
        <dbReference type="Proteomes" id="UP001162131"/>
    </source>
</evidence>
<evidence type="ECO:0000256" key="1">
    <source>
        <dbReference type="ARBA" id="ARBA00004370"/>
    </source>
</evidence>
<dbReference type="AlphaFoldDB" id="A0AAU9K363"/>
<evidence type="ECO:0000256" key="5">
    <source>
        <dbReference type="ARBA" id="ARBA00023136"/>
    </source>
</evidence>
<dbReference type="PANTHER" id="PTHR11923:SF51">
    <property type="entry name" value="LYSOSOME MEMBRANE PROTEIN 2"/>
    <property type="match status" value="1"/>
</dbReference>
<proteinExistence type="inferred from homology"/>
<evidence type="ECO:0000256" key="6">
    <source>
        <dbReference type="ARBA" id="ARBA00023180"/>
    </source>
</evidence>
<evidence type="ECO:0000256" key="2">
    <source>
        <dbReference type="ARBA" id="ARBA00010532"/>
    </source>
</evidence>
<comment type="caution">
    <text evidence="8">The sequence shown here is derived from an EMBL/GenBank/DDBJ whole genome shotgun (WGS) entry which is preliminary data.</text>
</comment>
<keyword evidence="6" id="KW-0325">Glycoprotein</keyword>
<keyword evidence="9" id="KW-1185">Reference proteome</keyword>
<dbReference type="Pfam" id="PF01130">
    <property type="entry name" value="CD36"/>
    <property type="match status" value="1"/>
</dbReference>
<dbReference type="GO" id="GO:0016020">
    <property type="term" value="C:membrane"/>
    <property type="evidence" value="ECO:0007669"/>
    <property type="project" value="UniProtKB-SubCell"/>
</dbReference>
<evidence type="ECO:0008006" key="10">
    <source>
        <dbReference type="Google" id="ProtNLM"/>
    </source>
</evidence>
<dbReference type="Proteomes" id="UP001162131">
    <property type="component" value="Unassembled WGS sequence"/>
</dbReference>
<reference evidence="8" key="1">
    <citation type="submission" date="2021-09" db="EMBL/GenBank/DDBJ databases">
        <authorList>
            <consortium name="AG Swart"/>
            <person name="Singh M."/>
            <person name="Singh A."/>
            <person name="Seah K."/>
            <person name="Emmerich C."/>
        </authorList>
    </citation>
    <scope>NUCLEOTIDE SEQUENCE</scope>
    <source>
        <strain evidence="8">ATCC30299</strain>
    </source>
</reference>
<feature type="transmembrane region" description="Helical" evidence="7">
    <location>
        <begin position="1005"/>
        <end position="1029"/>
    </location>
</feature>
<dbReference type="PANTHER" id="PTHR11923">
    <property type="entry name" value="SCAVENGER RECEPTOR CLASS B TYPE-1 SR-B1"/>
    <property type="match status" value="1"/>
</dbReference>
<evidence type="ECO:0000256" key="4">
    <source>
        <dbReference type="ARBA" id="ARBA00022989"/>
    </source>
</evidence>
<evidence type="ECO:0000256" key="7">
    <source>
        <dbReference type="SAM" id="Phobius"/>
    </source>
</evidence>
<gene>
    <name evidence="8" type="ORF">BSTOLATCC_MIC53900</name>
</gene>
<keyword evidence="4 7" id="KW-1133">Transmembrane helix</keyword>
<sequence>MSSTKWPRLFALLLFIIGIGILVIGVAIPILVDNMIDKGLDSLWISPGHHNTWGETPGKIGAKVVRGFKVFNITNSDEIFQGAKPMIVESPIETFQEYSNFINWDFLNQNEEQVGQKKSGTYIEYGNQLNLIPIPSNGTHIDSNTTLVGVNLPLYASFYALTHEPFPFYTQPILYDVVIAFQNDLYDMILGYSMWYRYFNDTKSVEYYMLNTGFTPSNVDVLLTDPNYGWTGWKQMKTWIRAAFEYNSTQKFTDGAFEILDNYFQIDNLELLIIENSLLWGTIEEILDDMKARYGTNQRQELASLQWGSGMVTKDLPLGLGSVPLDDGVPCPSFLSLNKTFSFIPEIGFLNTNISFNSVADKLLQVSYTYPMKNYYSMLNLNNVGYFFAAIAAGNYSQVASSFGISSQQVGILAKYLEYITSLPIQYKNQLIKTDGYSMELSRWSNNILIEKTVSLRNDAFWAPPARSLYCEYFRLNVSCYTIMRTGANSTTASIICGDSTVGWNYILTQTWKNLMIWIKAAVKPVGSDDYDLLLAKTQLSSAALNRILLAWFSEQSQIIFNKISKNYQCSTSVCRFDDMFYLQFGSSGITNNPTPDLLKCGIKPALSMKDWLPERYSVPIEWTYYSDIELPVPIAKGIFNYETFLNPSTIKLFYNSYFKGNITATAIEFDFPTIELADEMYNYLIKIIPGFSFFTPRQFNDWIYGTLDPFLTYVQQTDIYHGGYPLVLPYYSLCANTTDLPSFPKHEMLTGKGDTSNTRTYTKYYGSSIMNQFGRKYDANSSSSYSFGYTDIWNADMQIRGTDGGQFGTRISKNDELVAFISPILRDISLIYRWKEKYNGLDVYLFTLNQSLVQTSAIVPENANYNQFENGYNGFFNISSQFAAPVFVTFPHCFGCEPDAQNMIEYYSFTSNSSLGSRIYPYATHDAPFVKVEPSTGAAVSVVLNFEIQVAFYKDYFFKNIHESVPGKGLYIPAYQLIRSSNLSDSQVDKLFGTLLMARYLRQLIFYVGVTVGACFVIISMFLAAYLYRKKKFGGWRSPRETMLALSPRATQQAKEVNED</sequence>